<dbReference type="InterPro" id="IPR009056">
    <property type="entry name" value="Cyt_c-like_dom"/>
</dbReference>
<evidence type="ECO:0000256" key="5">
    <source>
        <dbReference type="SAM" id="SignalP"/>
    </source>
</evidence>
<dbReference type="SUPFAM" id="SSF46626">
    <property type="entry name" value="Cytochrome c"/>
    <property type="match status" value="1"/>
</dbReference>
<feature type="signal peptide" evidence="5">
    <location>
        <begin position="1"/>
        <end position="30"/>
    </location>
</feature>
<keyword evidence="2 4" id="KW-0479">Metal-binding</keyword>
<gene>
    <name evidence="7" type="ORF">AB3X52_16995</name>
</gene>
<dbReference type="Gene3D" id="1.10.760.10">
    <property type="entry name" value="Cytochrome c-like domain"/>
    <property type="match status" value="1"/>
</dbReference>
<feature type="chain" id="PRO_5047183467" evidence="5">
    <location>
        <begin position="31"/>
        <end position="139"/>
    </location>
</feature>
<dbReference type="Proteomes" id="UP001556631">
    <property type="component" value="Unassembled WGS sequence"/>
</dbReference>
<dbReference type="Pfam" id="PF00034">
    <property type="entry name" value="Cytochrom_C"/>
    <property type="match status" value="1"/>
</dbReference>
<comment type="caution">
    <text evidence="7">The sequence shown here is derived from an EMBL/GenBank/DDBJ whole genome shotgun (WGS) entry which is preliminary data.</text>
</comment>
<feature type="domain" description="Cytochrome c" evidence="6">
    <location>
        <begin position="48"/>
        <end position="139"/>
    </location>
</feature>
<evidence type="ECO:0000256" key="4">
    <source>
        <dbReference type="PROSITE-ProRule" id="PRU00433"/>
    </source>
</evidence>
<keyword evidence="1 4" id="KW-0349">Heme</keyword>
<evidence type="ECO:0000256" key="2">
    <source>
        <dbReference type="ARBA" id="ARBA00022723"/>
    </source>
</evidence>
<evidence type="ECO:0000313" key="7">
    <source>
        <dbReference type="EMBL" id="MEX0429319.1"/>
    </source>
</evidence>
<accession>A0ABV3T3R0</accession>
<evidence type="ECO:0000313" key="8">
    <source>
        <dbReference type="Proteomes" id="UP001556631"/>
    </source>
</evidence>
<keyword evidence="8" id="KW-1185">Reference proteome</keyword>
<dbReference type="PROSITE" id="PS51007">
    <property type="entry name" value="CYTC"/>
    <property type="match status" value="1"/>
</dbReference>
<protein>
    <submittedName>
        <fullName evidence="7">Cytochrome c family protein</fullName>
    </submittedName>
</protein>
<reference evidence="7 8" key="1">
    <citation type="submission" date="2024-07" db="EMBL/GenBank/DDBJ databases">
        <authorList>
            <person name="Lee S."/>
            <person name="Kang M."/>
        </authorList>
    </citation>
    <scope>NUCLEOTIDE SEQUENCE [LARGE SCALE GENOMIC DNA]</scope>
    <source>
        <strain evidence="7 8">DS6</strain>
    </source>
</reference>
<evidence type="ECO:0000256" key="1">
    <source>
        <dbReference type="ARBA" id="ARBA00022617"/>
    </source>
</evidence>
<keyword evidence="3 4" id="KW-0408">Iron</keyword>
<keyword evidence="5" id="KW-0732">Signal</keyword>
<dbReference type="EMBL" id="JBFPJR010000039">
    <property type="protein sequence ID" value="MEX0429319.1"/>
    <property type="molecule type" value="Genomic_DNA"/>
</dbReference>
<organism evidence="7 8">
    <name type="scientific">Nocardioides eburneus</name>
    <dbReference type="NCBI Taxonomy" id="3231482"/>
    <lineage>
        <taxon>Bacteria</taxon>
        <taxon>Bacillati</taxon>
        <taxon>Actinomycetota</taxon>
        <taxon>Actinomycetes</taxon>
        <taxon>Propionibacteriales</taxon>
        <taxon>Nocardioidaceae</taxon>
        <taxon>Nocardioides</taxon>
    </lineage>
</organism>
<dbReference type="InterPro" id="IPR036909">
    <property type="entry name" value="Cyt_c-like_dom_sf"/>
</dbReference>
<evidence type="ECO:0000256" key="3">
    <source>
        <dbReference type="ARBA" id="ARBA00023004"/>
    </source>
</evidence>
<dbReference type="RefSeq" id="WP_367995285.1">
    <property type="nucleotide sequence ID" value="NZ_JBFPJR010000039.1"/>
</dbReference>
<evidence type="ECO:0000259" key="6">
    <source>
        <dbReference type="PROSITE" id="PS51007"/>
    </source>
</evidence>
<dbReference type="PROSITE" id="PS51257">
    <property type="entry name" value="PROKAR_LIPOPROTEIN"/>
    <property type="match status" value="1"/>
</dbReference>
<name>A0ABV3T3R0_9ACTN</name>
<sequence length="139" mass="14578">MTTRPRTRTRTVLCATAGWLAVSVAAVVLASCGDSERDAAPPQVARSGDPGRGAQLISSYGCSTCHTVPGVADADGLVGPPLTDFARRSYIAGKLPNTEANLHRWIENPQAIEPGTAMPDLGVTPQDAADITAYLYTLR</sequence>
<proteinExistence type="predicted"/>